<accession>W9CF40</accession>
<organism evidence="2 3">
    <name type="scientific">Sclerotinia borealis (strain F-4128)</name>
    <dbReference type="NCBI Taxonomy" id="1432307"/>
    <lineage>
        <taxon>Eukaryota</taxon>
        <taxon>Fungi</taxon>
        <taxon>Dikarya</taxon>
        <taxon>Ascomycota</taxon>
        <taxon>Pezizomycotina</taxon>
        <taxon>Leotiomycetes</taxon>
        <taxon>Helotiales</taxon>
        <taxon>Sclerotiniaceae</taxon>
        <taxon>Sclerotinia</taxon>
    </lineage>
</organism>
<comment type="caution">
    <text evidence="2">The sequence shown here is derived from an EMBL/GenBank/DDBJ whole genome shotgun (WGS) entry which is preliminary data.</text>
</comment>
<evidence type="ECO:0000313" key="2">
    <source>
        <dbReference type="EMBL" id="ESZ95347.1"/>
    </source>
</evidence>
<keyword evidence="1" id="KW-0812">Transmembrane</keyword>
<proteinExistence type="predicted"/>
<name>W9CF40_SCLBF</name>
<sequence>MNIEIRDGFQLTNLCLGKPEAPLSVHGLACFVLAGMLISAVVLIATYYIEYYGIAENLEDILVDGLTDGFVEVYLWIKYDLKPMLRVLYVFLFKFDQFQFDQDDMPQLE</sequence>
<protein>
    <submittedName>
        <fullName evidence="2">Uncharacterized protein</fullName>
    </submittedName>
</protein>
<evidence type="ECO:0000313" key="3">
    <source>
        <dbReference type="Proteomes" id="UP000019487"/>
    </source>
</evidence>
<dbReference type="HOGENOM" id="CLU_2185478_0_0_1"/>
<keyword evidence="1" id="KW-0472">Membrane</keyword>
<reference evidence="2 3" key="1">
    <citation type="journal article" date="2014" name="Genome Announc.">
        <title>Draft genome sequence of Sclerotinia borealis, a psychrophilic plant pathogenic fungus.</title>
        <authorList>
            <person name="Mardanov A.V."/>
            <person name="Beletsky A.V."/>
            <person name="Kadnikov V.V."/>
            <person name="Ignatov A.N."/>
            <person name="Ravin N.V."/>
        </authorList>
    </citation>
    <scope>NUCLEOTIDE SEQUENCE [LARGE SCALE GENOMIC DNA]</scope>
    <source>
        <strain evidence="3">F-4157</strain>
    </source>
</reference>
<dbReference type="EMBL" id="AYSA01000189">
    <property type="protein sequence ID" value="ESZ95347.1"/>
    <property type="molecule type" value="Genomic_DNA"/>
</dbReference>
<keyword evidence="3" id="KW-1185">Reference proteome</keyword>
<gene>
    <name evidence="2" type="ORF">SBOR_4281</name>
</gene>
<dbReference type="Proteomes" id="UP000019487">
    <property type="component" value="Unassembled WGS sequence"/>
</dbReference>
<keyword evidence="1" id="KW-1133">Transmembrane helix</keyword>
<feature type="transmembrane region" description="Helical" evidence="1">
    <location>
        <begin position="26"/>
        <end position="49"/>
    </location>
</feature>
<evidence type="ECO:0000256" key="1">
    <source>
        <dbReference type="SAM" id="Phobius"/>
    </source>
</evidence>
<dbReference type="AlphaFoldDB" id="W9CF40"/>